<protein>
    <submittedName>
        <fullName evidence="3">ABC transporter permease</fullName>
    </submittedName>
</protein>
<accession>A0AAE8VW26</accession>
<feature type="transmembrane region" description="Helical" evidence="2">
    <location>
        <begin position="44"/>
        <end position="63"/>
    </location>
</feature>
<evidence type="ECO:0000256" key="1">
    <source>
        <dbReference type="SAM" id="MobiDB-lite"/>
    </source>
</evidence>
<name>A0AAE8VW26_9ACTN</name>
<keyword evidence="2" id="KW-0472">Membrane</keyword>
<gene>
    <name evidence="3" type="ORF">Sipo8835_38425</name>
</gene>
<evidence type="ECO:0000313" key="3">
    <source>
        <dbReference type="EMBL" id="TQE20481.1"/>
    </source>
</evidence>
<dbReference type="EMBL" id="SPAZ01000305">
    <property type="protein sequence ID" value="TQE20481.1"/>
    <property type="molecule type" value="Genomic_DNA"/>
</dbReference>
<dbReference type="RefSeq" id="WP_141585569.1">
    <property type="nucleotide sequence ID" value="NZ_SPAZ01000305.1"/>
</dbReference>
<evidence type="ECO:0000313" key="4">
    <source>
        <dbReference type="Proteomes" id="UP000318720"/>
    </source>
</evidence>
<feature type="transmembrane region" description="Helical" evidence="2">
    <location>
        <begin position="184"/>
        <end position="207"/>
    </location>
</feature>
<organism evidence="3 4">
    <name type="scientific">Streptomyces ipomoeae</name>
    <dbReference type="NCBI Taxonomy" id="103232"/>
    <lineage>
        <taxon>Bacteria</taxon>
        <taxon>Bacillati</taxon>
        <taxon>Actinomycetota</taxon>
        <taxon>Actinomycetes</taxon>
        <taxon>Kitasatosporales</taxon>
        <taxon>Streptomycetaceae</taxon>
        <taxon>Streptomyces</taxon>
    </lineage>
</organism>
<evidence type="ECO:0000256" key="2">
    <source>
        <dbReference type="SAM" id="Phobius"/>
    </source>
</evidence>
<comment type="caution">
    <text evidence="3">The sequence shown here is derived from an EMBL/GenBank/DDBJ whole genome shotgun (WGS) entry which is preliminary data.</text>
</comment>
<feature type="compositionally biased region" description="Low complexity" evidence="1">
    <location>
        <begin position="1"/>
        <end position="11"/>
    </location>
</feature>
<feature type="region of interest" description="Disordered" evidence="1">
    <location>
        <begin position="1"/>
        <end position="25"/>
    </location>
</feature>
<keyword evidence="2" id="KW-1133">Transmembrane helix</keyword>
<proteinExistence type="predicted"/>
<feature type="transmembrane region" description="Helical" evidence="2">
    <location>
        <begin position="303"/>
        <end position="326"/>
    </location>
</feature>
<feature type="transmembrane region" description="Helical" evidence="2">
    <location>
        <begin position="95"/>
        <end position="121"/>
    </location>
</feature>
<sequence>MSAATTTAAEAPTPPAPATAHPAAPARPTRSLVRAMFRLHQSALWFWGLLVVLTAGALLWAAGPGVDAAWAEYLKSDCASADYCETGPAHDRYDWAVTLGTFALNIAPLLVGAWAGGALIGRELESGTARLAWTQSVRPAHWLAAKLAIPAALLISGTVLLTLLNRLLWSSDADIRRALGTRDWFNSSTFTAHGTLAAAYALLGLAIGTVAGLLIRRSLPALAVGVLATGTVMSTLESYRSALWPVETLVSKSGDPNWTGELVDRGLLTTSGDRLSDTGCTGTACGRTDVVGFYADFHPSSHFWPLQLVETGIALTITATLVYAAFRLLRRQTGDTARPTGHTPRRKGGTS</sequence>
<feature type="transmembrane region" description="Helical" evidence="2">
    <location>
        <begin position="219"/>
        <end position="236"/>
    </location>
</feature>
<feature type="transmembrane region" description="Helical" evidence="2">
    <location>
        <begin position="142"/>
        <end position="164"/>
    </location>
</feature>
<dbReference type="Proteomes" id="UP000318720">
    <property type="component" value="Unassembled WGS sequence"/>
</dbReference>
<reference evidence="3 4" key="1">
    <citation type="submission" date="2019-03" db="EMBL/GenBank/DDBJ databases">
        <title>Comparative genomic analyses of the sweetpotato soil rot pathogen, Streptomyces ipomoeae.</title>
        <authorList>
            <person name="Ruschel Soares N."/>
            <person name="Badger J.H."/>
            <person name="Huguet-Tapia J.C."/>
            <person name="Clark C.A."/>
            <person name="Pettis G.S."/>
        </authorList>
    </citation>
    <scope>NUCLEOTIDE SEQUENCE [LARGE SCALE GENOMIC DNA]</scope>
    <source>
        <strain evidence="3 4">88-35</strain>
    </source>
</reference>
<dbReference type="AlphaFoldDB" id="A0AAE8VW26"/>
<keyword evidence="2" id="KW-0812">Transmembrane</keyword>